<gene>
    <name evidence="1" type="ORF">ALEPTO_LOCUS9633</name>
</gene>
<evidence type="ECO:0000313" key="2">
    <source>
        <dbReference type="Proteomes" id="UP000789508"/>
    </source>
</evidence>
<dbReference type="AlphaFoldDB" id="A0A9N9GW37"/>
<sequence>MTPLENKEERASVSEAFSSQANFDAGEKKIYRLLLKSIKEYNRIFEEVDKSGNKTCSECLTEQLEITKRETGQELTIETEPLEPKELIKPCQFCSKPYSQSQLKPRHIKNLPNHDPREIILICQECLTYRATKADYYCPLTSKGRDTYEGNEYDCYCQA</sequence>
<comment type="caution">
    <text evidence="1">The sequence shown here is derived from an EMBL/GenBank/DDBJ whole genome shotgun (WGS) entry which is preliminary data.</text>
</comment>
<evidence type="ECO:0000313" key="1">
    <source>
        <dbReference type="EMBL" id="CAG8638655.1"/>
    </source>
</evidence>
<protein>
    <submittedName>
        <fullName evidence="1">14271_t:CDS:1</fullName>
    </submittedName>
</protein>
<proteinExistence type="predicted"/>
<dbReference type="OrthoDB" id="10651369at2759"/>
<accession>A0A9N9GW37</accession>
<name>A0A9N9GW37_9GLOM</name>
<organism evidence="1 2">
    <name type="scientific">Ambispora leptoticha</name>
    <dbReference type="NCBI Taxonomy" id="144679"/>
    <lineage>
        <taxon>Eukaryota</taxon>
        <taxon>Fungi</taxon>
        <taxon>Fungi incertae sedis</taxon>
        <taxon>Mucoromycota</taxon>
        <taxon>Glomeromycotina</taxon>
        <taxon>Glomeromycetes</taxon>
        <taxon>Archaeosporales</taxon>
        <taxon>Ambisporaceae</taxon>
        <taxon>Ambispora</taxon>
    </lineage>
</organism>
<reference evidence="1" key="1">
    <citation type="submission" date="2021-06" db="EMBL/GenBank/DDBJ databases">
        <authorList>
            <person name="Kallberg Y."/>
            <person name="Tangrot J."/>
            <person name="Rosling A."/>
        </authorList>
    </citation>
    <scope>NUCLEOTIDE SEQUENCE</scope>
    <source>
        <strain evidence="1">FL130A</strain>
    </source>
</reference>
<dbReference type="EMBL" id="CAJVPS010007871">
    <property type="protein sequence ID" value="CAG8638655.1"/>
    <property type="molecule type" value="Genomic_DNA"/>
</dbReference>
<keyword evidence="2" id="KW-1185">Reference proteome</keyword>
<dbReference type="Proteomes" id="UP000789508">
    <property type="component" value="Unassembled WGS sequence"/>
</dbReference>